<dbReference type="Pfam" id="PF13860">
    <property type="entry name" value="FlgD_ig"/>
    <property type="match status" value="1"/>
</dbReference>
<dbReference type="InterPro" id="IPR025965">
    <property type="entry name" value="FlgD/Vpr_Ig-like"/>
</dbReference>
<evidence type="ECO:0000313" key="3">
    <source>
        <dbReference type="Proteomes" id="UP000739538"/>
    </source>
</evidence>
<reference evidence="2" key="1">
    <citation type="submission" date="2020-04" db="EMBL/GenBank/DDBJ databases">
        <authorList>
            <person name="Zhang T."/>
        </authorList>
    </citation>
    <scope>NUCLEOTIDE SEQUENCE</scope>
    <source>
        <strain evidence="2">HKST-UBA02</strain>
    </source>
</reference>
<organism evidence="2 3">
    <name type="scientific">Eiseniibacteriota bacterium</name>
    <dbReference type="NCBI Taxonomy" id="2212470"/>
    <lineage>
        <taxon>Bacteria</taxon>
        <taxon>Candidatus Eiseniibacteriota</taxon>
    </lineage>
</organism>
<feature type="domain" description="FlgD/Vpr Ig-like" evidence="1">
    <location>
        <begin position="94"/>
        <end position="146"/>
    </location>
</feature>
<evidence type="ECO:0000313" key="2">
    <source>
        <dbReference type="EMBL" id="MCA9759150.1"/>
    </source>
</evidence>
<dbReference type="Gene3D" id="2.60.40.4070">
    <property type="match status" value="1"/>
</dbReference>
<proteinExistence type="predicted"/>
<reference evidence="2" key="2">
    <citation type="journal article" date="2021" name="Microbiome">
        <title>Successional dynamics and alternative stable states in a saline activated sludge microbial community over 9 years.</title>
        <authorList>
            <person name="Wang Y."/>
            <person name="Ye J."/>
            <person name="Ju F."/>
            <person name="Liu L."/>
            <person name="Boyd J.A."/>
            <person name="Deng Y."/>
            <person name="Parks D.H."/>
            <person name="Jiang X."/>
            <person name="Yin X."/>
            <person name="Woodcroft B.J."/>
            <person name="Tyson G.W."/>
            <person name="Hugenholtz P."/>
            <person name="Polz M.F."/>
            <person name="Zhang T."/>
        </authorList>
    </citation>
    <scope>NUCLEOTIDE SEQUENCE</scope>
    <source>
        <strain evidence="2">HKST-UBA02</strain>
    </source>
</reference>
<gene>
    <name evidence="2" type="ORF">KDA27_25375</name>
</gene>
<comment type="caution">
    <text evidence="2">The sequence shown here is derived from an EMBL/GenBank/DDBJ whole genome shotgun (WGS) entry which is preliminary data.</text>
</comment>
<dbReference type="EMBL" id="JAGQHS010000272">
    <property type="protein sequence ID" value="MCA9759150.1"/>
    <property type="molecule type" value="Genomic_DNA"/>
</dbReference>
<sequence>TYTTAYPVDQPGAYMHRTGVPVDEAVWLEPDDVATGRDTVLDRAIDWIQATTGIDDGSVDQGDAGPSMGSIRALAPRPNPFSHATIIPYEVVEASYVALTIFDASGRQVRSAVSQTREPGSYQFEWDGRSDEGRKLASGVYYYRFAEAEEDVLTDAAVGQGEGPRRLLLLR</sequence>
<evidence type="ECO:0000259" key="1">
    <source>
        <dbReference type="Pfam" id="PF13860"/>
    </source>
</evidence>
<dbReference type="Proteomes" id="UP000739538">
    <property type="component" value="Unassembled WGS sequence"/>
</dbReference>
<name>A0A956NL38_UNCEI</name>
<protein>
    <recommendedName>
        <fullName evidence="1">FlgD/Vpr Ig-like domain-containing protein</fullName>
    </recommendedName>
</protein>
<feature type="non-terminal residue" evidence="2">
    <location>
        <position position="1"/>
    </location>
</feature>
<dbReference type="AlphaFoldDB" id="A0A956NL38"/>
<accession>A0A956NL38</accession>